<evidence type="ECO:0000313" key="16">
    <source>
        <dbReference type="WBParaSite" id="TASK_0000391201-mRNA-1"/>
    </source>
</evidence>
<dbReference type="GO" id="GO:0005694">
    <property type="term" value="C:chromosome"/>
    <property type="evidence" value="ECO:0007669"/>
    <property type="project" value="TreeGrafter"/>
</dbReference>
<dbReference type="GO" id="GO:0005737">
    <property type="term" value="C:cytoplasm"/>
    <property type="evidence" value="ECO:0007669"/>
    <property type="project" value="TreeGrafter"/>
</dbReference>
<dbReference type="SMART" id="SM00487">
    <property type="entry name" value="DEXDc"/>
    <property type="match status" value="1"/>
</dbReference>
<evidence type="ECO:0000256" key="1">
    <source>
        <dbReference type="ARBA" id="ARBA00005446"/>
    </source>
</evidence>
<dbReference type="InterPro" id="IPR011545">
    <property type="entry name" value="DEAD/DEAH_box_helicase_dom"/>
</dbReference>
<feature type="domain" description="Helicase C-terminal" evidence="13">
    <location>
        <begin position="317"/>
        <end position="466"/>
    </location>
</feature>
<feature type="coiled-coil region" evidence="11">
    <location>
        <begin position="1"/>
        <end position="35"/>
    </location>
</feature>
<dbReference type="InterPro" id="IPR036388">
    <property type="entry name" value="WH-like_DNA-bd_sf"/>
</dbReference>
<organism evidence="16">
    <name type="scientific">Taenia asiatica</name>
    <name type="common">Asian tapeworm</name>
    <dbReference type="NCBI Taxonomy" id="60517"/>
    <lineage>
        <taxon>Eukaryota</taxon>
        <taxon>Metazoa</taxon>
        <taxon>Spiralia</taxon>
        <taxon>Lophotrochozoa</taxon>
        <taxon>Platyhelminthes</taxon>
        <taxon>Cestoda</taxon>
        <taxon>Eucestoda</taxon>
        <taxon>Cyclophyllidea</taxon>
        <taxon>Taeniidae</taxon>
        <taxon>Taenia</taxon>
    </lineage>
</organism>
<keyword evidence="4" id="KW-0347">Helicase</keyword>
<keyword evidence="3" id="KW-0378">Hydrolase</keyword>
<dbReference type="InterPro" id="IPR001650">
    <property type="entry name" value="Helicase_C-like"/>
</dbReference>
<dbReference type="Gene3D" id="3.40.50.300">
    <property type="entry name" value="P-loop containing nucleotide triphosphate hydrolases"/>
    <property type="match status" value="2"/>
</dbReference>
<keyword evidence="6" id="KW-0238">DNA-binding</keyword>
<evidence type="ECO:0000256" key="3">
    <source>
        <dbReference type="ARBA" id="ARBA00022801"/>
    </source>
</evidence>
<evidence type="ECO:0000256" key="2">
    <source>
        <dbReference type="ARBA" id="ARBA00022741"/>
    </source>
</evidence>
<evidence type="ECO:0000256" key="11">
    <source>
        <dbReference type="SAM" id="Coils"/>
    </source>
</evidence>
<dbReference type="SMART" id="SM00490">
    <property type="entry name" value="HELICc"/>
    <property type="match status" value="1"/>
</dbReference>
<evidence type="ECO:0000256" key="6">
    <source>
        <dbReference type="ARBA" id="ARBA00023125"/>
    </source>
</evidence>
<evidence type="ECO:0000259" key="12">
    <source>
        <dbReference type="PROSITE" id="PS51192"/>
    </source>
</evidence>
<dbReference type="SUPFAM" id="SSF52540">
    <property type="entry name" value="P-loop containing nucleoside triphosphate hydrolases"/>
    <property type="match status" value="1"/>
</dbReference>
<dbReference type="InterPro" id="IPR014001">
    <property type="entry name" value="Helicase_ATP-bd"/>
</dbReference>
<evidence type="ECO:0000256" key="8">
    <source>
        <dbReference type="ARBA" id="ARBA00034617"/>
    </source>
</evidence>
<dbReference type="STRING" id="60517.A0A0R3W291"/>
<reference evidence="14 15" key="2">
    <citation type="submission" date="2018-11" db="EMBL/GenBank/DDBJ databases">
        <authorList>
            <consortium name="Pathogen Informatics"/>
        </authorList>
    </citation>
    <scope>NUCLEOTIDE SEQUENCE [LARGE SCALE GENOMIC DNA]</scope>
</reference>
<dbReference type="Gene3D" id="1.10.10.10">
    <property type="entry name" value="Winged helix-like DNA-binding domain superfamily/Winged helix DNA-binding domain"/>
    <property type="match status" value="1"/>
</dbReference>
<evidence type="ECO:0000313" key="15">
    <source>
        <dbReference type="Proteomes" id="UP000282613"/>
    </source>
</evidence>
<dbReference type="WBParaSite" id="TASK_0000391201-mRNA-1">
    <property type="protein sequence ID" value="TASK_0000391201-mRNA-1"/>
    <property type="gene ID" value="TASK_0000391201"/>
</dbReference>
<dbReference type="EMBL" id="UYRS01018319">
    <property type="protein sequence ID" value="VDK32568.1"/>
    <property type="molecule type" value="Genomic_DNA"/>
</dbReference>
<evidence type="ECO:0000256" key="9">
    <source>
        <dbReference type="ARBA" id="ARBA00034808"/>
    </source>
</evidence>
<dbReference type="PANTHER" id="PTHR13710:SF105">
    <property type="entry name" value="ATP-DEPENDENT DNA HELICASE Q1"/>
    <property type="match status" value="1"/>
</dbReference>
<dbReference type="EC" id="5.6.2.4" evidence="9"/>
<dbReference type="AlphaFoldDB" id="A0A0R3W291"/>
<evidence type="ECO:0000256" key="10">
    <source>
        <dbReference type="ARBA" id="ARBA00044566"/>
    </source>
</evidence>
<dbReference type="InterPro" id="IPR004589">
    <property type="entry name" value="DNA_helicase_ATP-dep_RecQ"/>
</dbReference>
<dbReference type="GO" id="GO:0000724">
    <property type="term" value="P:double-strand break repair via homologous recombination"/>
    <property type="evidence" value="ECO:0007669"/>
    <property type="project" value="TreeGrafter"/>
</dbReference>
<comment type="similarity">
    <text evidence="1">Belongs to the helicase family. RecQ subfamily.</text>
</comment>
<keyword evidence="2" id="KW-0547">Nucleotide-binding</keyword>
<sequence length="644" mass="72239">MADLIEEESRLKSELSSLTKRIEALVHQRELLQTEYEQVAHRLSLARLNSAKTSDLFAKYSDRRVFLWTSELERVRRELFHIPEFRPLQLSAINAFLDNRDVILVMPTGAGKSLVYQLPSFLEIPEYVGKFTLVISPLVSLMADQAIGLRRLGIPEGSVAILDASSPSLEQQKVLHTIGGEDKNKVVQNPLMGRDLRVLFVTPEKLSKSKRLMYRLEKAYKRGSLARIAIDEVHCVSQWGHDFRPDYKFLHVLRSQFPRAPILGLTATASAEVILDIQKMLGLQQHCCLVLRSSYNRSNLRYEVRFQSGPVTSSYGTIYDLLNSEFSGQSGIIYCLSQKDTESLSTFLNGEGITAAFYHANVDPSHRERDHVAWLDGKIQVMVATVAFGMGINKPDVRFVLHLSPSKSVENYYQESGRAGRDGAPSRVVLLWRLADLFRLGTMVFAEQTGLRKLLQMTAYVVEAKRCRRCLISEALGDTDWCADRCELSPCDICSNSSPSTGSTAFFILSQDEMDATGVISRMQAILEDMRLKSQRLTGAKLVDLLVKDAGVADALAEALVARLSRRQQTCVCEYLVAWCLCHEVVTLDFHFTPYSTIAYVVSTAVSPPLPAKVHLPFDVWAHKEAPRSCRKRSAPATIELNSD</sequence>
<dbReference type="NCBIfam" id="TIGR00614">
    <property type="entry name" value="recQ_fam"/>
    <property type="match status" value="1"/>
</dbReference>
<name>A0A0R3W291_TAEAS</name>
<gene>
    <name evidence="14" type="ORF">TASK_LOCUS3913</name>
</gene>
<dbReference type="PROSITE" id="PS51194">
    <property type="entry name" value="HELICASE_CTER"/>
    <property type="match status" value="1"/>
</dbReference>
<dbReference type="GO" id="GO:0009378">
    <property type="term" value="F:four-way junction helicase activity"/>
    <property type="evidence" value="ECO:0007669"/>
    <property type="project" value="TreeGrafter"/>
</dbReference>
<dbReference type="PROSITE" id="PS51192">
    <property type="entry name" value="HELICASE_ATP_BIND_1"/>
    <property type="match status" value="1"/>
</dbReference>
<keyword evidence="7" id="KW-0413">Isomerase</keyword>
<evidence type="ECO:0000313" key="14">
    <source>
        <dbReference type="EMBL" id="VDK32568.1"/>
    </source>
</evidence>
<feature type="domain" description="Helicase ATP-binding" evidence="12">
    <location>
        <begin position="93"/>
        <end position="287"/>
    </location>
</feature>
<evidence type="ECO:0000256" key="4">
    <source>
        <dbReference type="ARBA" id="ARBA00022806"/>
    </source>
</evidence>
<evidence type="ECO:0000256" key="5">
    <source>
        <dbReference type="ARBA" id="ARBA00022840"/>
    </source>
</evidence>
<dbReference type="Pfam" id="PF00270">
    <property type="entry name" value="DEAD"/>
    <property type="match status" value="1"/>
</dbReference>
<keyword evidence="5" id="KW-0067">ATP-binding</keyword>
<dbReference type="InterPro" id="IPR027417">
    <property type="entry name" value="P-loop_NTPase"/>
</dbReference>
<keyword evidence="11" id="KW-0175">Coiled coil</keyword>
<accession>A0A0R3W291</accession>
<dbReference type="Pfam" id="PF00271">
    <property type="entry name" value="Helicase_C"/>
    <property type="match status" value="1"/>
</dbReference>
<proteinExistence type="inferred from homology"/>
<dbReference type="GO" id="GO:0005524">
    <property type="term" value="F:ATP binding"/>
    <property type="evidence" value="ECO:0007669"/>
    <property type="project" value="UniProtKB-KW"/>
</dbReference>
<dbReference type="GO" id="GO:0003677">
    <property type="term" value="F:DNA binding"/>
    <property type="evidence" value="ECO:0007669"/>
    <property type="project" value="UniProtKB-KW"/>
</dbReference>
<dbReference type="PANTHER" id="PTHR13710">
    <property type="entry name" value="DNA HELICASE RECQ FAMILY MEMBER"/>
    <property type="match status" value="1"/>
</dbReference>
<dbReference type="OrthoDB" id="10261556at2759"/>
<dbReference type="Proteomes" id="UP000282613">
    <property type="component" value="Unassembled WGS sequence"/>
</dbReference>
<reference evidence="16" key="1">
    <citation type="submission" date="2016-04" db="UniProtKB">
        <authorList>
            <consortium name="WormBaseParasite"/>
        </authorList>
    </citation>
    <scope>IDENTIFICATION</scope>
</reference>
<evidence type="ECO:0000256" key="7">
    <source>
        <dbReference type="ARBA" id="ARBA00023235"/>
    </source>
</evidence>
<keyword evidence="15" id="KW-1185">Reference proteome</keyword>
<dbReference type="CDD" id="cd18794">
    <property type="entry name" value="SF2_C_RecQ"/>
    <property type="match status" value="1"/>
</dbReference>
<dbReference type="GO" id="GO:0043138">
    <property type="term" value="F:3'-5' DNA helicase activity"/>
    <property type="evidence" value="ECO:0007669"/>
    <property type="project" value="UniProtKB-EC"/>
</dbReference>
<protein>
    <recommendedName>
        <fullName evidence="9">DNA 3'-5' helicase</fullName>
        <ecNumber evidence="9">5.6.2.4</ecNumber>
    </recommendedName>
    <alternativeName>
        <fullName evidence="10">DNA 3'-5' helicase Q1</fullName>
    </alternativeName>
</protein>
<evidence type="ECO:0000259" key="13">
    <source>
        <dbReference type="PROSITE" id="PS51194"/>
    </source>
</evidence>
<dbReference type="GO" id="GO:0016787">
    <property type="term" value="F:hydrolase activity"/>
    <property type="evidence" value="ECO:0007669"/>
    <property type="project" value="UniProtKB-KW"/>
</dbReference>
<comment type="catalytic activity">
    <reaction evidence="8">
        <text>Couples ATP hydrolysis with the unwinding of duplex DNA by translocating in the 3'-5' direction.</text>
        <dbReference type="EC" id="5.6.2.4"/>
    </reaction>
</comment>